<proteinExistence type="predicted"/>
<dbReference type="WBParaSite" id="Csp11.Scaffold630.g16961.t2">
    <property type="protein sequence ID" value="Csp11.Scaffold630.g16961.t2"/>
    <property type="gene ID" value="Csp11.Scaffold630.g16961"/>
</dbReference>
<dbReference type="SMART" id="SM00225">
    <property type="entry name" value="BTB"/>
    <property type="match status" value="1"/>
</dbReference>
<sequence>MSDRQKYAFNAICSFENAREIMDVGDIFPRIQIGRIGGIDGWGLELTSEIDENDLLCYEPFIFTIGERPTVRCCYYFNILKNDGSSAHPDDGSIYLSSLYGIPGVQLSTDDWMDEENGYLKNGTIRIEYGFQIEGILSPNNIWTFNFHDRLFDCQEKMNMVYFYTSSEYQDFKVFHCHKQLLTYHSTYFDSDSIGNRMIELTNENLGSFEIFLQISHGVKVKIDDSTATEILDSARKYGLSNVIQLVDQALDSEMTISKAIEFGLNRRLAQLLREVKTLNGLTEELKKMDLDAMSGEMMKKSVMFFLELDD</sequence>
<accession>A0A1I7UKT9</accession>
<keyword evidence="2" id="KW-1185">Reference proteome</keyword>
<dbReference type="SUPFAM" id="SSF54695">
    <property type="entry name" value="POZ domain"/>
    <property type="match status" value="1"/>
</dbReference>
<reference evidence="3" key="1">
    <citation type="submission" date="2016-11" db="UniProtKB">
        <authorList>
            <consortium name="WormBaseParasite"/>
        </authorList>
    </citation>
    <scope>IDENTIFICATION</scope>
</reference>
<evidence type="ECO:0000313" key="3">
    <source>
        <dbReference type="WBParaSite" id="Csp11.Scaffold630.g16961.t2"/>
    </source>
</evidence>
<dbReference type="InterPro" id="IPR011333">
    <property type="entry name" value="SKP1/BTB/POZ_sf"/>
</dbReference>
<dbReference type="InterPro" id="IPR000210">
    <property type="entry name" value="BTB/POZ_dom"/>
</dbReference>
<organism evidence="2 3">
    <name type="scientific">Caenorhabditis tropicalis</name>
    <dbReference type="NCBI Taxonomy" id="1561998"/>
    <lineage>
        <taxon>Eukaryota</taxon>
        <taxon>Metazoa</taxon>
        <taxon>Ecdysozoa</taxon>
        <taxon>Nematoda</taxon>
        <taxon>Chromadorea</taxon>
        <taxon>Rhabditida</taxon>
        <taxon>Rhabditina</taxon>
        <taxon>Rhabditomorpha</taxon>
        <taxon>Rhabditoidea</taxon>
        <taxon>Rhabditidae</taxon>
        <taxon>Peloderinae</taxon>
        <taxon>Caenorhabditis</taxon>
    </lineage>
</organism>
<dbReference type="Proteomes" id="UP000095282">
    <property type="component" value="Unplaced"/>
</dbReference>
<dbReference type="Pfam" id="PF00651">
    <property type="entry name" value="BTB"/>
    <property type="match status" value="1"/>
</dbReference>
<dbReference type="eggNOG" id="ENOG502TJU5">
    <property type="taxonomic scope" value="Eukaryota"/>
</dbReference>
<feature type="domain" description="BTB" evidence="1">
    <location>
        <begin position="159"/>
        <end position="255"/>
    </location>
</feature>
<evidence type="ECO:0000313" key="2">
    <source>
        <dbReference type="Proteomes" id="UP000095282"/>
    </source>
</evidence>
<dbReference type="Gene3D" id="3.30.710.10">
    <property type="entry name" value="Potassium Channel Kv1.1, Chain A"/>
    <property type="match status" value="1"/>
</dbReference>
<evidence type="ECO:0000259" key="1">
    <source>
        <dbReference type="SMART" id="SM00225"/>
    </source>
</evidence>
<protein>
    <submittedName>
        <fullName evidence="3">BTB domain-containing protein</fullName>
    </submittedName>
</protein>
<name>A0A1I7UKT9_9PELO</name>
<dbReference type="AlphaFoldDB" id="A0A1I7UKT9"/>